<sequence precursor="true">MKQRMTLFIATVASITLLQVDGQAATVEHDDYSVTYQESGTQRPTARDTGYADVIAAPGSTQTLTFKIANLSDKTIKVDVTKGTAGTSENGNVVYTSENWPNTDFINLPTRMENHLTVSDPVVTLAPKESKQVTATLTMPASPIDGTIAGGVGFKEENQQRTSGAGFRLNATVKYDIAVLAQNAEPKQYAKQPTVTSEGAKTVAGKSAFVFHFQNPYPAFINRVKMDVKVTAPSGKTYRRAQNMMQFAPNSQLNWMVWLNGDKVEAGAYKVEMTGSAAGSTTLTPGAVTNSSSTDASDSVSHEQRPVTSGDHEAASLSQEQDSSSVAPDNELTVPADTAQSATSQSATTKAKPANNAATKRLSVDMTVPISTAEARKLNAADRNVAGAAVNPTFAKLALLAGTASGGFGVWFVMFKRQKRTVAFYTADYTLVAQHDVYLSRLLARQGVVVPEGYLAIDQNSNGEDLHDAQGQPVLVSEVEVYLRRDQNAYTVVSV</sequence>
<evidence type="ECO:0000259" key="3">
    <source>
        <dbReference type="Pfam" id="PF06030"/>
    </source>
</evidence>
<evidence type="ECO:0000256" key="1">
    <source>
        <dbReference type="SAM" id="MobiDB-lite"/>
    </source>
</evidence>
<feature type="compositionally biased region" description="Low complexity" evidence="1">
    <location>
        <begin position="287"/>
        <end position="299"/>
    </location>
</feature>
<reference evidence="5 6" key="1">
    <citation type="journal article" date="2015" name="Microbiology (Mosc.)">
        <title>Genomics of the Weissella cibaria species with an examination of its metabolic traits.</title>
        <authorList>
            <person name="Lynch K.M."/>
            <person name="Lucid A."/>
            <person name="Arendt E.K."/>
            <person name="Sleator R.D."/>
            <person name="Lucey B."/>
            <person name="Coffey A."/>
        </authorList>
    </citation>
    <scope>NUCLEOTIDE SEQUENCE [LARGE SCALE GENOMIC DNA]</scope>
    <source>
        <strain evidence="5 6">MG1</strain>
    </source>
</reference>
<keyword evidence="2" id="KW-1133">Transmembrane helix</keyword>
<organism evidence="5 6">
    <name type="scientific">Weissella cibaria</name>
    <dbReference type="NCBI Taxonomy" id="137591"/>
    <lineage>
        <taxon>Bacteria</taxon>
        <taxon>Bacillati</taxon>
        <taxon>Bacillota</taxon>
        <taxon>Bacilli</taxon>
        <taxon>Lactobacillales</taxon>
        <taxon>Lactobacillaceae</taxon>
        <taxon>Weissella</taxon>
    </lineage>
</organism>
<dbReference type="RefSeq" id="WP_043711079.1">
    <property type="nucleotide sequence ID" value="NZ_JALOCT010000004.1"/>
</dbReference>
<name>A0A0D1LRK6_9LACO</name>
<dbReference type="EMBL" id="JWHU01000012">
    <property type="protein sequence ID" value="KIU21107.1"/>
    <property type="molecule type" value="Genomic_DNA"/>
</dbReference>
<protein>
    <submittedName>
        <fullName evidence="5">Uncharacterized protein</fullName>
    </submittedName>
</protein>
<dbReference type="InterPro" id="IPR021759">
    <property type="entry name" value="WxLIP_HBD"/>
</dbReference>
<accession>A0A0D1LRK6</accession>
<dbReference type="InterPro" id="IPR010317">
    <property type="entry name" value="WxLIP_PGBD"/>
</dbReference>
<dbReference type="PATRIC" id="fig|137591.25.peg.836"/>
<feature type="domain" description="WxL Interacting Protein peptidoglycan binding" evidence="3">
    <location>
        <begin position="46"/>
        <end position="156"/>
    </location>
</feature>
<evidence type="ECO:0000313" key="6">
    <source>
        <dbReference type="Proteomes" id="UP000032287"/>
    </source>
</evidence>
<dbReference type="eggNOG" id="COG4072">
    <property type="taxonomic scope" value="Bacteria"/>
</dbReference>
<keyword evidence="2" id="KW-0472">Membrane</keyword>
<feature type="compositionally biased region" description="Low complexity" evidence="1">
    <location>
        <begin position="338"/>
        <end position="360"/>
    </location>
</feature>
<feature type="domain" description="WxL Interacting Protein host binding" evidence="4">
    <location>
        <begin position="167"/>
        <end position="276"/>
    </location>
</feature>
<evidence type="ECO:0000313" key="5">
    <source>
        <dbReference type="EMBL" id="KIU21107.1"/>
    </source>
</evidence>
<dbReference type="Proteomes" id="UP000032287">
    <property type="component" value="Unassembled WGS sequence"/>
</dbReference>
<keyword evidence="2" id="KW-0812">Transmembrane</keyword>
<comment type="caution">
    <text evidence="5">The sequence shown here is derived from an EMBL/GenBank/DDBJ whole genome shotgun (WGS) entry which is preliminary data.</text>
</comment>
<gene>
    <name evidence="5" type="ORF">QX99_00865</name>
</gene>
<proteinExistence type="predicted"/>
<evidence type="ECO:0000256" key="2">
    <source>
        <dbReference type="SAM" id="Phobius"/>
    </source>
</evidence>
<feature type="transmembrane region" description="Helical" evidence="2">
    <location>
        <begin position="394"/>
        <end position="415"/>
    </location>
</feature>
<dbReference type="STRING" id="137591.AO080_04800"/>
<feature type="compositionally biased region" description="Polar residues" evidence="1">
    <location>
        <begin position="316"/>
        <end position="327"/>
    </location>
</feature>
<dbReference type="Pfam" id="PF11797">
    <property type="entry name" value="WxLIP_HBD"/>
    <property type="match status" value="1"/>
</dbReference>
<feature type="region of interest" description="Disordered" evidence="1">
    <location>
        <begin position="277"/>
        <end position="360"/>
    </location>
</feature>
<feature type="compositionally biased region" description="Basic and acidic residues" evidence="1">
    <location>
        <begin position="300"/>
        <end position="314"/>
    </location>
</feature>
<dbReference type="AlphaFoldDB" id="A0A0D1LRK6"/>
<evidence type="ECO:0000259" key="4">
    <source>
        <dbReference type="Pfam" id="PF11797"/>
    </source>
</evidence>
<dbReference type="Pfam" id="PF06030">
    <property type="entry name" value="WxLIP_PGBD"/>
    <property type="match status" value="1"/>
</dbReference>
<keyword evidence="6" id="KW-1185">Reference proteome</keyword>